<proteinExistence type="predicted"/>
<evidence type="ECO:0000313" key="2">
    <source>
        <dbReference type="Proteomes" id="UP001057402"/>
    </source>
</evidence>
<dbReference type="EMBL" id="CM042882">
    <property type="protein sequence ID" value="KAI4380568.1"/>
    <property type="molecule type" value="Genomic_DNA"/>
</dbReference>
<name>A0ACB9RT27_9MYRT</name>
<comment type="caution">
    <text evidence="1">The sequence shown here is derived from an EMBL/GenBank/DDBJ whole genome shotgun (WGS) entry which is preliminary data.</text>
</comment>
<evidence type="ECO:0000313" key="1">
    <source>
        <dbReference type="EMBL" id="KAI4380568.1"/>
    </source>
</evidence>
<sequence length="242" mass="27104">MGGPEEKLCLESIRRKMQTQEDTFRKQVRELHRLYGTQKKIMGELKKEMERDRFSSPLKSPNANYIDWPHQMDQTAIAGCSFHLHQLNDDRCLQDRTGSCSGVATRIRRGLDIEIRPSKGHNPSIDKELPHSHFAAPEKRLGGCIDDGLDEESGVELTLSIGRGSSRRKPKRWSFIYGEPEIEPSKERSSASVASDHIGDCNSNPGNTGGSSTFSDEETGNPNRSFKCKFNRGPEASPKFGI</sequence>
<keyword evidence="2" id="KW-1185">Reference proteome</keyword>
<reference evidence="2" key="1">
    <citation type="journal article" date="2023" name="Front. Plant Sci.">
        <title>Chromosomal-level genome assembly of Melastoma candidum provides insights into trichome evolution.</title>
        <authorList>
            <person name="Zhong Y."/>
            <person name="Wu W."/>
            <person name="Sun C."/>
            <person name="Zou P."/>
            <person name="Liu Y."/>
            <person name="Dai S."/>
            <person name="Zhou R."/>
        </authorList>
    </citation>
    <scope>NUCLEOTIDE SEQUENCE [LARGE SCALE GENOMIC DNA]</scope>
</reference>
<organism evidence="1 2">
    <name type="scientific">Melastoma candidum</name>
    <dbReference type="NCBI Taxonomy" id="119954"/>
    <lineage>
        <taxon>Eukaryota</taxon>
        <taxon>Viridiplantae</taxon>
        <taxon>Streptophyta</taxon>
        <taxon>Embryophyta</taxon>
        <taxon>Tracheophyta</taxon>
        <taxon>Spermatophyta</taxon>
        <taxon>Magnoliopsida</taxon>
        <taxon>eudicotyledons</taxon>
        <taxon>Gunneridae</taxon>
        <taxon>Pentapetalae</taxon>
        <taxon>rosids</taxon>
        <taxon>malvids</taxon>
        <taxon>Myrtales</taxon>
        <taxon>Melastomataceae</taxon>
        <taxon>Melastomatoideae</taxon>
        <taxon>Melastomateae</taxon>
        <taxon>Melastoma</taxon>
    </lineage>
</organism>
<protein>
    <submittedName>
        <fullName evidence="1">Uncharacterized protein</fullName>
    </submittedName>
</protein>
<dbReference type="Proteomes" id="UP001057402">
    <property type="component" value="Chromosome 3"/>
</dbReference>
<accession>A0ACB9RT27</accession>
<gene>
    <name evidence="1" type="ORF">MLD38_006745</name>
</gene>